<dbReference type="EC" id="1.2.1.70" evidence="4"/>
<evidence type="ECO:0000256" key="3">
    <source>
        <dbReference type="ARBA" id="ARBA00023244"/>
    </source>
</evidence>
<keyword evidence="2 4" id="KW-0560">Oxidoreductase</keyword>
<dbReference type="EMBL" id="AP024702">
    <property type="protein sequence ID" value="BCX46238.1"/>
    <property type="molecule type" value="Genomic_DNA"/>
</dbReference>
<dbReference type="RefSeq" id="WP_338687665.1">
    <property type="nucleotide sequence ID" value="NZ_AP024702.1"/>
</dbReference>
<dbReference type="InterPro" id="IPR036291">
    <property type="entry name" value="NAD(P)-bd_dom_sf"/>
</dbReference>
<comment type="function">
    <text evidence="4">Catalyzes the NADPH-dependent reduction of glutamyl-tRNA(Glu) to glutamate 1-semialdehyde (GSA).</text>
</comment>
<comment type="miscellaneous">
    <text evidence="4">During catalysis, the active site Cys acts as a nucleophile attacking the alpha-carbonyl group of tRNA-bound glutamate with the formation of a thioester intermediate between enzyme and glutamate, and the concomitant release of tRNA(Glu). The thioester intermediate is finally reduced by direct hydride transfer from NADPH, to form the product GSA.</text>
</comment>
<feature type="binding site" evidence="4">
    <location>
        <position position="113"/>
    </location>
    <ligand>
        <name>substrate</name>
    </ligand>
</feature>
<dbReference type="CDD" id="cd05213">
    <property type="entry name" value="NAD_bind_Glutamyl_tRNA_reduct"/>
    <property type="match status" value="1"/>
</dbReference>
<dbReference type="Gene3D" id="3.40.50.720">
    <property type="entry name" value="NAD(P)-binding Rossmann-like Domain"/>
    <property type="match status" value="1"/>
</dbReference>
<dbReference type="HAMAP" id="MF_00087">
    <property type="entry name" value="Glu_tRNA_reductase"/>
    <property type="match status" value="1"/>
</dbReference>
<dbReference type="NCBIfam" id="TIGR01035">
    <property type="entry name" value="hemA"/>
    <property type="match status" value="1"/>
</dbReference>
<sequence>MELVCLGLNHRSAPVEVRERFAVPPSKLGERAMELAKLSGIEESVVLSTCNRTEFYLAAPSADDAIRSLHEKIETGGAEFWYEKRRIDAARHLCQVASGLDSMVLGETEIFGQVKEAYRCAHGAGATSGTLNRLFQRAFGVGKKIRTETKIQEGATSVAGTAVELAEKIFGKLKGCRVIVIGAGEMSRQTAQALVSRGASSVFVTNRSFERAEQLAEEMGGRAVSFDEWQGVLAGVDVVISSTSAPHPVVMPFHIEAVRRVRKFRPLFLIDIAVPRDIDPAVAEIEEVYLYDIDTLEQLASEARGRRERQIEECRRIIDDELVKLNLPGT</sequence>
<dbReference type="Gene3D" id="3.30.460.30">
    <property type="entry name" value="Glutamyl-tRNA reductase, N-terminal domain"/>
    <property type="match status" value="1"/>
</dbReference>
<dbReference type="Pfam" id="PF01488">
    <property type="entry name" value="Shikimate_DH"/>
    <property type="match status" value="1"/>
</dbReference>
<evidence type="ECO:0000259" key="5">
    <source>
        <dbReference type="Pfam" id="PF01488"/>
    </source>
</evidence>
<dbReference type="PANTHER" id="PTHR43013">
    <property type="entry name" value="GLUTAMYL-TRNA REDUCTASE"/>
    <property type="match status" value="1"/>
</dbReference>
<feature type="binding site" evidence="4">
    <location>
        <begin position="49"/>
        <end position="52"/>
    </location>
    <ligand>
        <name>substrate</name>
    </ligand>
</feature>
<feature type="binding site" evidence="4">
    <location>
        <begin position="107"/>
        <end position="109"/>
    </location>
    <ligand>
        <name>substrate</name>
    </ligand>
</feature>
<dbReference type="InterPro" id="IPR015895">
    <property type="entry name" value="4pyrrol_synth_GluRdtase_N"/>
</dbReference>
<feature type="binding site" evidence="4">
    <location>
        <position position="102"/>
    </location>
    <ligand>
        <name>substrate</name>
    </ligand>
</feature>
<evidence type="ECO:0000313" key="8">
    <source>
        <dbReference type="Proteomes" id="UP001374893"/>
    </source>
</evidence>
<evidence type="ECO:0000313" key="7">
    <source>
        <dbReference type="EMBL" id="BCX46238.1"/>
    </source>
</evidence>
<evidence type="ECO:0000256" key="4">
    <source>
        <dbReference type="HAMAP-Rule" id="MF_00087"/>
    </source>
</evidence>
<feature type="active site" description="Nucleophile" evidence="4">
    <location>
        <position position="50"/>
    </location>
</feature>
<evidence type="ECO:0000259" key="6">
    <source>
        <dbReference type="Pfam" id="PF05201"/>
    </source>
</evidence>
<dbReference type="SUPFAM" id="SSF69742">
    <property type="entry name" value="Glutamyl tRNA-reductase catalytic, N-terminal domain"/>
    <property type="match status" value="1"/>
</dbReference>
<organism evidence="7 8">
    <name type="scientific">Haloferula helveola</name>
    <dbReference type="NCBI Taxonomy" id="490095"/>
    <lineage>
        <taxon>Bacteria</taxon>
        <taxon>Pseudomonadati</taxon>
        <taxon>Verrucomicrobiota</taxon>
        <taxon>Verrucomicrobiia</taxon>
        <taxon>Verrucomicrobiales</taxon>
        <taxon>Verrucomicrobiaceae</taxon>
        <taxon>Haloferula</taxon>
    </lineage>
</organism>
<dbReference type="InterPro" id="IPR000343">
    <property type="entry name" value="4pyrrol_synth_GluRdtase"/>
</dbReference>
<comment type="pathway">
    <text evidence="4">Porphyrin-containing compound metabolism; protoporphyrin-IX biosynthesis; 5-aminolevulinate from L-glutamyl-tRNA(Glu): step 1/2.</text>
</comment>
<accession>A0ABM7RGM3</accession>
<dbReference type="PANTHER" id="PTHR43013:SF1">
    <property type="entry name" value="GLUTAMYL-TRNA REDUCTASE"/>
    <property type="match status" value="1"/>
</dbReference>
<evidence type="ECO:0000256" key="2">
    <source>
        <dbReference type="ARBA" id="ARBA00023002"/>
    </source>
</evidence>
<proteinExistence type="inferred from homology"/>
<dbReference type="Proteomes" id="UP001374893">
    <property type="component" value="Chromosome"/>
</dbReference>
<reference evidence="7 8" key="1">
    <citation type="submission" date="2021-06" db="EMBL/GenBank/DDBJ databases">
        <title>Complete genome of Haloferula helveola possessing various polysaccharide degrading enzymes.</title>
        <authorList>
            <person name="Takami H."/>
            <person name="Huang C."/>
            <person name="Hamasaki K."/>
        </authorList>
    </citation>
    <scope>NUCLEOTIDE SEQUENCE [LARGE SCALE GENOMIC DNA]</scope>
    <source>
        <strain evidence="7 8">CN-1</strain>
    </source>
</reference>
<feature type="domain" description="Glutamyl-tRNA reductase N-terminal" evidence="6">
    <location>
        <begin position="6"/>
        <end position="149"/>
    </location>
</feature>
<dbReference type="InterPro" id="IPR006151">
    <property type="entry name" value="Shikm_DH/Glu-tRNA_Rdtase"/>
</dbReference>
<feature type="binding site" evidence="4">
    <location>
        <begin position="182"/>
        <end position="187"/>
    </location>
    <ligand>
        <name>NADP(+)</name>
        <dbReference type="ChEBI" id="CHEBI:58349"/>
    </ligand>
</feature>
<feature type="site" description="Important for activity" evidence="4">
    <location>
        <position position="92"/>
    </location>
</feature>
<comment type="subunit">
    <text evidence="4">Homodimer.</text>
</comment>
<dbReference type="SUPFAM" id="SSF51735">
    <property type="entry name" value="NAD(P)-binding Rossmann-fold domains"/>
    <property type="match status" value="1"/>
</dbReference>
<comment type="catalytic activity">
    <reaction evidence="4">
        <text>(S)-4-amino-5-oxopentanoate + tRNA(Glu) + NADP(+) = L-glutamyl-tRNA(Glu) + NADPH + H(+)</text>
        <dbReference type="Rhea" id="RHEA:12344"/>
        <dbReference type="Rhea" id="RHEA-COMP:9663"/>
        <dbReference type="Rhea" id="RHEA-COMP:9680"/>
        <dbReference type="ChEBI" id="CHEBI:15378"/>
        <dbReference type="ChEBI" id="CHEBI:57501"/>
        <dbReference type="ChEBI" id="CHEBI:57783"/>
        <dbReference type="ChEBI" id="CHEBI:58349"/>
        <dbReference type="ChEBI" id="CHEBI:78442"/>
        <dbReference type="ChEBI" id="CHEBI:78520"/>
        <dbReference type="EC" id="1.2.1.70"/>
    </reaction>
</comment>
<keyword evidence="8" id="KW-1185">Reference proteome</keyword>
<dbReference type="InterPro" id="IPR036343">
    <property type="entry name" value="GluRdtase_N_sf"/>
</dbReference>
<dbReference type="Pfam" id="PF05201">
    <property type="entry name" value="GlutR_N"/>
    <property type="match status" value="1"/>
</dbReference>
<gene>
    <name evidence="4" type="primary">hemA</name>
    <name evidence="7" type="ORF">HAHE_01460</name>
</gene>
<feature type="domain" description="Quinate/shikimate 5-dehydrogenase/glutamyl-tRNA reductase" evidence="5">
    <location>
        <begin position="164"/>
        <end position="298"/>
    </location>
</feature>
<protein>
    <recommendedName>
        <fullName evidence="4">Glutamyl-tRNA reductase</fullName>
        <shortName evidence="4">GluTR</shortName>
        <ecNumber evidence="4">1.2.1.70</ecNumber>
    </recommendedName>
</protein>
<comment type="similarity">
    <text evidence="4">Belongs to the glutamyl-tRNA reductase family.</text>
</comment>
<keyword evidence="1 4" id="KW-0521">NADP</keyword>
<keyword evidence="3 4" id="KW-0627">Porphyrin biosynthesis</keyword>
<evidence type="ECO:0000256" key="1">
    <source>
        <dbReference type="ARBA" id="ARBA00022857"/>
    </source>
</evidence>
<comment type="domain">
    <text evidence="4">Possesses an unusual extended V-shaped dimeric structure with each monomer consisting of three distinct domains arranged along a curved 'spinal' alpha-helix. The N-terminal catalytic domain specifically recognizes the glutamate moiety of the substrate. The second domain is the NADPH-binding domain, and the third C-terminal domain is responsible for dimerization.</text>
</comment>
<name>A0ABM7RGM3_9BACT</name>